<dbReference type="AlphaFoldDB" id="A0A8E2B912"/>
<dbReference type="PANTHER" id="PTHR33371">
    <property type="entry name" value="INTERMEMBRANE PHOSPHOLIPID TRANSPORT SYSTEM BINDING PROTEIN MLAD-RELATED"/>
    <property type="match status" value="1"/>
</dbReference>
<comment type="caution">
    <text evidence="3">The sequence shown here is derived from an EMBL/GenBank/DDBJ whole genome shotgun (WGS) entry which is preliminary data.</text>
</comment>
<protein>
    <submittedName>
        <fullName evidence="3">MCE family protein</fullName>
    </submittedName>
</protein>
<feature type="region of interest" description="Disordered" evidence="1">
    <location>
        <begin position="403"/>
        <end position="479"/>
    </location>
</feature>
<evidence type="ECO:0000256" key="1">
    <source>
        <dbReference type="SAM" id="MobiDB-lite"/>
    </source>
</evidence>
<sequence>MNARPRHRSVPGRRRPPVVRLAVVVLAVVLGTSGWVSIAKEADPDGRVVVAEFASASPLLEGSDIKVHGVKVGTISAIQLGADNHAMVSMKLDGAAFPLHQDATAKIRAVSLLGERYVDLDRGSATVPELPRGARLPVAQTAQNTDLDQVLSTIDEPTGNSLAELIGALGDGLDGNGHNADAVIKALGPAMQDTDGLAKVLRGQNDLLNSLVTKLEPVTSALAADNGKTLDQLVDSATTLSSATASRQAELEKTLTALPGTLSDARAVLGDLAGTARQTTPTLQALRPVTDNLTAISGELEKFSDAADPALASAEPVLDKAKALLDAARPVTDQLRQASPGIKSASASLEPIVSKLTGNFGNVLNFLRYWALTTNGYDGISHYFRAHVTFDASIAAGNLLGAGIPPLNQPPPEQGQAQPQKPGPLPQGGAAGVLDEILGLQGGTPTGLLAPPGARDGSATGLNQQQESDVLSFLLGGGR</sequence>
<proteinExistence type="predicted"/>
<feature type="compositionally biased region" description="Polar residues" evidence="1">
    <location>
        <begin position="460"/>
        <end position="469"/>
    </location>
</feature>
<evidence type="ECO:0000313" key="4">
    <source>
        <dbReference type="Proteomes" id="UP000550260"/>
    </source>
</evidence>
<dbReference type="EMBL" id="JACJHR010000085">
    <property type="protein sequence ID" value="MBB2504915.1"/>
    <property type="molecule type" value="Genomic_DNA"/>
</dbReference>
<dbReference type="Proteomes" id="UP000550260">
    <property type="component" value="Unassembled WGS sequence"/>
</dbReference>
<feature type="domain" description="Mce/MlaD" evidence="2">
    <location>
        <begin position="46"/>
        <end position="123"/>
    </location>
</feature>
<reference evidence="3 4" key="1">
    <citation type="submission" date="2020-08" db="EMBL/GenBank/DDBJ databases">
        <title>Amycolatopsis echigonensis JCM 21831.</title>
        <authorList>
            <person name="Tedsree N."/>
            <person name="Kuncharoen N."/>
            <person name="Likhitwitayawuid K."/>
            <person name="Tanasupawat S."/>
        </authorList>
    </citation>
    <scope>NUCLEOTIDE SEQUENCE [LARGE SCALE GENOMIC DNA]</scope>
    <source>
        <strain evidence="3 4">JCM 21831</strain>
    </source>
</reference>
<dbReference type="PANTHER" id="PTHR33371:SF4">
    <property type="entry name" value="INTERMEMBRANE PHOSPHOLIPID TRANSPORT SYSTEM BINDING PROTEIN MLAD"/>
    <property type="match status" value="1"/>
</dbReference>
<dbReference type="InterPro" id="IPR003399">
    <property type="entry name" value="Mce/MlaD"/>
</dbReference>
<name>A0A8E2B912_9PSEU</name>
<accession>A0A8E2B912</accession>
<organism evidence="3 4">
    <name type="scientific">Amycolatopsis echigonensis</name>
    <dbReference type="NCBI Taxonomy" id="2576905"/>
    <lineage>
        <taxon>Bacteria</taxon>
        <taxon>Bacillati</taxon>
        <taxon>Actinomycetota</taxon>
        <taxon>Actinomycetes</taxon>
        <taxon>Pseudonocardiales</taxon>
        <taxon>Pseudonocardiaceae</taxon>
        <taxon>Amycolatopsis</taxon>
    </lineage>
</organism>
<gene>
    <name evidence="3" type="ORF">H5411_37960</name>
</gene>
<evidence type="ECO:0000313" key="3">
    <source>
        <dbReference type="EMBL" id="MBB2504915.1"/>
    </source>
</evidence>
<dbReference type="Pfam" id="PF02470">
    <property type="entry name" value="MlaD"/>
    <property type="match status" value="1"/>
</dbReference>
<evidence type="ECO:0000259" key="2">
    <source>
        <dbReference type="Pfam" id="PF02470"/>
    </source>
</evidence>
<dbReference type="InterPro" id="IPR052336">
    <property type="entry name" value="MlaD_Phospholipid_Transporter"/>
</dbReference>
<dbReference type="RefSeq" id="WP_183126574.1">
    <property type="nucleotide sequence ID" value="NZ_JACJHR010000085.1"/>
</dbReference>